<dbReference type="Proteomes" id="UP000886667">
    <property type="component" value="Unassembled WGS sequence"/>
</dbReference>
<dbReference type="Pfam" id="PF17482">
    <property type="entry name" value="Phage_sheath_1C"/>
    <property type="match status" value="1"/>
</dbReference>
<sequence>MAFLVSPGVEITERDLTNIIPAVSTSTGAFAGVFEWGPAEEATKVSSESVLISQFGYPRRADRNSTAVSYTGSTGSWSPRTDWFTAANFLDYSNDLRLVRILPTGARNAASEAHTGTADTISITFTPEDIEAQAAFYEDVTYDAIHYTADQEMDVTVNKAYSATLDQSRAKDASVIAGDSDVIIKIKAKVDEDLVAAGETAAADDFIGKDGKIIIQDAWRDATTGVLDATNAIYTIVKGARDSVITDETTALNDYPATNEWAIDSDTVRTQLGLTDPNTLTATDSDSSGTIDDTEAAELQARKDSLKAANDVKITFEILKRKAFYAAQYIDSDKNTHGVLTDDAVDSEMHNAGVRPIDSDTYDTDRSLLIEDSGSVFNTYLLDPVEEKAWRAAWYDYRKAEIRKRLELYAAMVDERMQESFVKRMAKAAKEELESRGIINVVYTEESAWNPAAAVITYPKQQGANTLVVPTTDVTENDSTGTNKVAVTYSEAPGIEAGVDFYTENVIKNEDHFLNTKESLKNGSVHARWAGKIGSSIGVVLMDAGISDSDFKNTPLFGNVTGQSLFDTRPTTSVRGETNHSVNLHDEVHAIVYTTDTKLTGVENDVLEVYPYLSKDKAGKSADGAANYYEDAINNGSDWIWIINEEDHATNAVVDSDGLGNQAISIGSELLFKNEGVFKKFVTNTNIEGVRKYNLRGGTDGKEISDADVIGGMDLFSDVETLDVSFVLTGAYSKNVQKHAISLCEDRKDCIAVISPDYTSAVTKATAVAVTDYFNNSTDGFNSSSYAVFDSGWKRQYDRHNDEYFWIPLNADIAGLMARTDYTNDPWWSPAGLNRGFIQNVVKLSFNPDQSDRDDLYTQRVNPVVTFRGQGTLLYGDKTALSRPSAFDRINVRRLFIVLEKAIATASKYYLFEFNDDFTRRSFVNAVEPYLNTVRTRRGVTDFRVVCDETNNTAEIVDSNRFVADIYIKPNRSINFVTLNFVAVRSGVSFNEIVG</sequence>
<accession>A0A9E4N2L5</accession>
<feature type="domain" description="Tail sheath protein subtilisin-like" evidence="2">
    <location>
        <begin position="732"/>
        <end position="880"/>
    </location>
</feature>
<dbReference type="InterPro" id="IPR020287">
    <property type="entry name" value="Tail_sheath_C"/>
</dbReference>
<dbReference type="InterPro" id="IPR052042">
    <property type="entry name" value="Tail_sheath_structural"/>
</dbReference>
<gene>
    <name evidence="4" type="ORF">JAZ07_01070</name>
</gene>
<protein>
    <submittedName>
        <fullName evidence="4">Phage tail sheath subtilisin-like domain-containing protein</fullName>
    </submittedName>
</protein>
<proteinExistence type="inferred from homology"/>
<dbReference type="InterPro" id="IPR035089">
    <property type="entry name" value="Phage_sheath_subtilisin"/>
</dbReference>
<comment type="similarity">
    <text evidence="1">Belongs to the myoviridae tail sheath protein family.</text>
</comment>
<organism evidence="4 5">
    <name type="scientific">Candidatus Thiodiazotropha taylori</name>
    <dbReference type="NCBI Taxonomy" id="2792791"/>
    <lineage>
        <taxon>Bacteria</taxon>
        <taxon>Pseudomonadati</taxon>
        <taxon>Pseudomonadota</taxon>
        <taxon>Gammaproteobacteria</taxon>
        <taxon>Chromatiales</taxon>
        <taxon>Sedimenticolaceae</taxon>
        <taxon>Candidatus Thiodiazotropha</taxon>
    </lineage>
</organism>
<evidence type="ECO:0000259" key="2">
    <source>
        <dbReference type="Pfam" id="PF04984"/>
    </source>
</evidence>
<dbReference type="AlphaFoldDB" id="A0A9E4N2L5"/>
<name>A0A9E4N2L5_9GAMM</name>
<feature type="domain" description="Tail sheath protein C-terminal" evidence="3">
    <location>
        <begin position="884"/>
        <end position="982"/>
    </location>
</feature>
<evidence type="ECO:0000256" key="1">
    <source>
        <dbReference type="ARBA" id="ARBA00008005"/>
    </source>
</evidence>
<dbReference type="EMBL" id="JAEPCM010000016">
    <property type="protein sequence ID" value="MCG7944917.1"/>
    <property type="molecule type" value="Genomic_DNA"/>
</dbReference>
<dbReference type="PANTHER" id="PTHR35861:SF1">
    <property type="entry name" value="PHAGE TAIL SHEATH PROTEIN"/>
    <property type="match status" value="1"/>
</dbReference>
<evidence type="ECO:0000313" key="4">
    <source>
        <dbReference type="EMBL" id="MCG7944917.1"/>
    </source>
</evidence>
<dbReference type="Pfam" id="PF04984">
    <property type="entry name" value="Phage_sheath_1"/>
    <property type="match status" value="1"/>
</dbReference>
<comment type="caution">
    <text evidence="4">The sequence shown here is derived from an EMBL/GenBank/DDBJ whole genome shotgun (WGS) entry which is preliminary data.</text>
</comment>
<reference evidence="4" key="1">
    <citation type="journal article" date="2021" name="Proc. Natl. Acad. Sci. U.S.A.">
        <title>Global biogeography of chemosynthetic symbionts reveals both localized and globally distributed symbiont groups. .</title>
        <authorList>
            <person name="Osvatic J.T."/>
            <person name="Wilkins L.G.E."/>
            <person name="Leibrecht L."/>
            <person name="Leray M."/>
            <person name="Zauner S."/>
            <person name="Polzin J."/>
            <person name="Camacho Y."/>
            <person name="Gros O."/>
            <person name="van Gils J.A."/>
            <person name="Eisen J.A."/>
            <person name="Petersen J.M."/>
            <person name="Yuen B."/>
        </authorList>
    </citation>
    <scope>NUCLEOTIDE SEQUENCE</scope>
    <source>
        <strain evidence="4">MAGclacostrist064TRANS</strain>
    </source>
</reference>
<dbReference type="Gene3D" id="3.40.50.11780">
    <property type="match status" value="2"/>
</dbReference>
<dbReference type="PANTHER" id="PTHR35861">
    <property type="match status" value="1"/>
</dbReference>
<evidence type="ECO:0000259" key="3">
    <source>
        <dbReference type="Pfam" id="PF17482"/>
    </source>
</evidence>
<evidence type="ECO:0000313" key="5">
    <source>
        <dbReference type="Proteomes" id="UP000886667"/>
    </source>
</evidence>